<protein>
    <submittedName>
        <fullName evidence="1">Uncharacterized protein</fullName>
    </submittedName>
</protein>
<gene>
    <name evidence="1" type="ORF">FGADI_3497</name>
</gene>
<dbReference type="OrthoDB" id="5271370at2759"/>
<organism evidence="1 2">
    <name type="scientific">Fusarium gaditjirri</name>
    <dbReference type="NCBI Taxonomy" id="282569"/>
    <lineage>
        <taxon>Eukaryota</taxon>
        <taxon>Fungi</taxon>
        <taxon>Dikarya</taxon>
        <taxon>Ascomycota</taxon>
        <taxon>Pezizomycotina</taxon>
        <taxon>Sordariomycetes</taxon>
        <taxon>Hypocreomycetidae</taxon>
        <taxon>Hypocreales</taxon>
        <taxon>Nectriaceae</taxon>
        <taxon>Fusarium</taxon>
        <taxon>Fusarium nisikadoi species complex</taxon>
    </lineage>
</organism>
<name>A0A8H4TFL0_9HYPO</name>
<keyword evidence="2" id="KW-1185">Reference proteome</keyword>
<reference evidence="1" key="1">
    <citation type="journal article" date="2020" name="BMC Genomics">
        <title>Correction to: Identification and distribution of gene clusters required for synthesis of sphingolipid metabolism inhibitors in diverse species of the filamentous fungus Fusarium.</title>
        <authorList>
            <person name="Kim H.S."/>
            <person name="Lohmar J.M."/>
            <person name="Busman M."/>
            <person name="Brown D.W."/>
            <person name="Naumann T.A."/>
            <person name="Divon H.H."/>
            <person name="Lysoe E."/>
            <person name="Uhlig S."/>
            <person name="Proctor R.H."/>
        </authorList>
    </citation>
    <scope>NUCLEOTIDE SEQUENCE</scope>
    <source>
        <strain evidence="1">NRRL 45417</strain>
    </source>
</reference>
<dbReference type="Proteomes" id="UP000604273">
    <property type="component" value="Unassembled WGS sequence"/>
</dbReference>
<evidence type="ECO:0000313" key="1">
    <source>
        <dbReference type="EMBL" id="KAF4956894.1"/>
    </source>
</evidence>
<reference evidence="1" key="2">
    <citation type="submission" date="2020-05" db="EMBL/GenBank/DDBJ databases">
        <authorList>
            <person name="Kim H.-S."/>
            <person name="Proctor R.H."/>
            <person name="Brown D.W."/>
        </authorList>
    </citation>
    <scope>NUCLEOTIDE SEQUENCE</scope>
    <source>
        <strain evidence="1">NRRL 45417</strain>
    </source>
</reference>
<dbReference type="EMBL" id="JABFAI010000077">
    <property type="protein sequence ID" value="KAF4956894.1"/>
    <property type="molecule type" value="Genomic_DNA"/>
</dbReference>
<evidence type="ECO:0000313" key="2">
    <source>
        <dbReference type="Proteomes" id="UP000604273"/>
    </source>
</evidence>
<sequence length="197" mass="21985">MAATTKPSFETEIPLLRGPNGTYKWPIYDEEEARPTVMLGVDFKTFDIGGTLVKQPPLNCQQCGKRSGLDDFVHGALEDGIHNTEFFLRILRGLESDNVRASPPHRLRCMNCDTYFKYPPISDLANRGISFSWSPPSTGVDDIDPNTAEGDVAIFGWASGFGWTCKIKERDQNIKHLMDEKANATKVDETGVPRPSY</sequence>
<accession>A0A8H4TFL0</accession>
<proteinExistence type="predicted"/>
<dbReference type="AlphaFoldDB" id="A0A8H4TFL0"/>
<comment type="caution">
    <text evidence="1">The sequence shown here is derived from an EMBL/GenBank/DDBJ whole genome shotgun (WGS) entry which is preliminary data.</text>
</comment>